<comment type="caution">
    <text evidence="1">The sequence shown here is derived from an EMBL/GenBank/DDBJ whole genome shotgun (WGS) entry which is preliminary data.</text>
</comment>
<dbReference type="AlphaFoldDB" id="A0A9P5TFU0"/>
<gene>
    <name evidence="1" type="ORF">CPB84DRAFT_1884603</name>
</gene>
<name>A0A9P5TFU0_GYMJU</name>
<accession>A0A9P5TFU0</accession>
<evidence type="ECO:0000313" key="2">
    <source>
        <dbReference type="Proteomes" id="UP000724874"/>
    </source>
</evidence>
<organism evidence="1 2">
    <name type="scientific">Gymnopilus junonius</name>
    <name type="common">Spectacular rustgill mushroom</name>
    <name type="synonym">Gymnopilus spectabilis subsp. junonius</name>
    <dbReference type="NCBI Taxonomy" id="109634"/>
    <lineage>
        <taxon>Eukaryota</taxon>
        <taxon>Fungi</taxon>
        <taxon>Dikarya</taxon>
        <taxon>Basidiomycota</taxon>
        <taxon>Agaricomycotina</taxon>
        <taxon>Agaricomycetes</taxon>
        <taxon>Agaricomycetidae</taxon>
        <taxon>Agaricales</taxon>
        <taxon>Agaricineae</taxon>
        <taxon>Hymenogastraceae</taxon>
        <taxon>Gymnopilus</taxon>
    </lineage>
</organism>
<sequence>MPVITHNPLYPIGFWVHQFSMTGQIRNNISLFGYHPYQGVVNRAISKISQHPPVFNLYASSPKALPLTVSQLWPFCGAALLNLFLHPRYITTPWQVVLLSMLYGDLLLNSKSGFLNMRNKYVNEHLWWDNCCELNTGLNLNLNWLHNWRDRFGHLKKAPIVA</sequence>
<evidence type="ECO:0000313" key="1">
    <source>
        <dbReference type="EMBL" id="KAF8875672.1"/>
    </source>
</evidence>
<reference evidence="1" key="1">
    <citation type="submission" date="2020-11" db="EMBL/GenBank/DDBJ databases">
        <authorList>
            <consortium name="DOE Joint Genome Institute"/>
            <person name="Ahrendt S."/>
            <person name="Riley R."/>
            <person name="Andreopoulos W."/>
            <person name="LaButti K."/>
            <person name="Pangilinan J."/>
            <person name="Ruiz-duenas F.J."/>
            <person name="Barrasa J.M."/>
            <person name="Sanchez-Garcia M."/>
            <person name="Camarero S."/>
            <person name="Miyauchi S."/>
            <person name="Serrano A."/>
            <person name="Linde D."/>
            <person name="Babiker R."/>
            <person name="Drula E."/>
            <person name="Ayuso-Fernandez I."/>
            <person name="Pacheco R."/>
            <person name="Padilla G."/>
            <person name="Ferreira P."/>
            <person name="Barriuso J."/>
            <person name="Kellner H."/>
            <person name="Castanera R."/>
            <person name="Alfaro M."/>
            <person name="Ramirez L."/>
            <person name="Pisabarro A.G."/>
            <person name="Kuo A."/>
            <person name="Tritt A."/>
            <person name="Lipzen A."/>
            <person name="He G."/>
            <person name="Yan M."/>
            <person name="Ng V."/>
            <person name="Cullen D."/>
            <person name="Martin F."/>
            <person name="Rosso M.-N."/>
            <person name="Henrissat B."/>
            <person name="Hibbett D."/>
            <person name="Martinez A.T."/>
            <person name="Grigoriev I.V."/>
        </authorList>
    </citation>
    <scope>NUCLEOTIDE SEQUENCE</scope>
    <source>
        <strain evidence="1">AH 44721</strain>
    </source>
</reference>
<dbReference type="Proteomes" id="UP000724874">
    <property type="component" value="Unassembled WGS sequence"/>
</dbReference>
<keyword evidence="2" id="KW-1185">Reference proteome</keyword>
<dbReference type="EMBL" id="JADNYJ010000193">
    <property type="protein sequence ID" value="KAF8875672.1"/>
    <property type="molecule type" value="Genomic_DNA"/>
</dbReference>
<proteinExistence type="predicted"/>
<protein>
    <submittedName>
        <fullName evidence="1">Uncharacterized protein</fullName>
    </submittedName>
</protein>